<evidence type="ECO:0000256" key="3">
    <source>
        <dbReference type="ARBA" id="ARBA00044341"/>
    </source>
</evidence>
<reference evidence="8 9" key="1">
    <citation type="submission" date="2016-10" db="EMBL/GenBank/DDBJ databases">
        <authorList>
            <person name="Cai Z."/>
        </authorList>
    </citation>
    <scope>NUCLEOTIDE SEQUENCE [LARGE SCALE GENOMIC DNA]</scope>
</reference>
<keyword evidence="5" id="KW-0175">Coiled coil</keyword>
<dbReference type="Pfam" id="PF13519">
    <property type="entry name" value="VWA_2"/>
    <property type="match status" value="1"/>
</dbReference>
<feature type="region of interest" description="Disordered" evidence="6">
    <location>
        <begin position="296"/>
        <end position="318"/>
    </location>
</feature>
<dbReference type="PANTHER" id="PTHR10223:SF0">
    <property type="entry name" value="26S PROTEASOME NON-ATPASE REGULATORY SUBUNIT 4"/>
    <property type="match status" value="1"/>
</dbReference>
<protein>
    <recommendedName>
        <fullName evidence="4">26S proteasome non-ATPase regulatory subunit 4 homolog</fullName>
    </recommendedName>
    <alternativeName>
        <fullName evidence="3">26S proteasome regulatory subunit RPN10</fullName>
    </alternativeName>
</protein>
<name>A0A383V813_TETOB</name>
<proteinExistence type="inferred from homology"/>
<feature type="coiled-coil region" evidence="5">
    <location>
        <begin position="665"/>
        <end position="692"/>
    </location>
</feature>
<dbReference type="InterPro" id="IPR003903">
    <property type="entry name" value="UIM_dom"/>
</dbReference>
<evidence type="ECO:0000256" key="1">
    <source>
        <dbReference type="ARBA" id="ARBA00005574"/>
    </source>
</evidence>
<organism evidence="8 9">
    <name type="scientific">Tetradesmus obliquus</name>
    <name type="common">Green alga</name>
    <name type="synonym">Acutodesmus obliquus</name>
    <dbReference type="NCBI Taxonomy" id="3088"/>
    <lineage>
        <taxon>Eukaryota</taxon>
        <taxon>Viridiplantae</taxon>
        <taxon>Chlorophyta</taxon>
        <taxon>core chlorophytes</taxon>
        <taxon>Chlorophyceae</taxon>
        <taxon>CS clade</taxon>
        <taxon>Sphaeropleales</taxon>
        <taxon>Scenedesmaceae</taxon>
        <taxon>Tetradesmus</taxon>
    </lineage>
</organism>
<dbReference type="FunFam" id="3.40.50.410:FF:000005">
    <property type="entry name" value="26S proteasome non-ATPase regulatory subunit 4"/>
    <property type="match status" value="1"/>
</dbReference>
<dbReference type="SUPFAM" id="SSF53300">
    <property type="entry name" value="vWA-like"/>
    <property type="match status" value="1"/>
</dbReference>
<dbReference type="PANTHER" id="PTHR10223">
    <property type="entry name" value="26S PROTEASOME NON-ATPASE REGULATORY SUBUNIT 4"/>
    <property type="match status" value="1"/>
</dbReference>
<evidence type="ECO:0000259" key="7">
    <source>
        <dbReference type="PROSITE" id="PS50234"/>
    </source>
</evidence>
<dbReference type="SMART" id="SM00726">
    <property type="entry name" value="UIM"/>
    <property type="match status" value="3"/>
</dbReference>
<evidence type="ECO:0000256" key="5">
    <source>
        <dbReference type="SAM" id="Coils"/>
    </source>
</evidence>
<evidence type="ECO:0000256" key="6">
    <source>
        <dbReference type="SAM" id="MobiDB-lite"/>
    </source>
</evidence>
<feature type="compositionally biased region" description="Gly residues" evidence="6">
    <location>
        <begin position="243"/>
        <end position="261"/>
    </location>
</feature>
<dbReference type="PROSITE" id="PS50330">
    <property type="entry name" value="UIM"/>
    <property type="match status" value="3"/>
</dbReference>
<dbReference type="Proteomes" id="UP000256970">
    <property type="component" value="Unassembled WGS sequence"/>
</dbReference>
<keyword evidence="2" id="KW-0647">Proteasome</keyword>
<dbReference type="CDD" id="cd01452">
    <property type="entry name" value="VWA_26S_proteasome_subunit"/>
    <property type="match status" value="1"/>
</dbReference>
<dbReference type="Pfam" id="PF02809">
    <property type="entry name" value="UIM"/>
    <property type="match status" value="3"/>
</dbReference>
<dbReference type="GO" id="GO:0031593">
    <property type="term" value="F:polyubiquitin modification-dependent protein binding"/>
    <property type="evidence" value="ECO:0007669"/>
    <property type="project" value="TreeGrafter"/>
</dbReference>
<dbReference type="STRING" id="3088.A0A383V813"/>
<dbReference type="SMART" id="SM00327">
    <property type="entry name" value="VWA"/>
    <property type="match status" value="1"/>
</dbReference>
<dbReference type="GO" id="GO:0008540">
    <property type="term" value="C:proteasome regulatory particle, base subcomplex"/>
    <property type="evidence" value="ECO:0007669"/>
    <property type="project" value="TreeGrafter"/>
</dbReference>
<feature type="coiled-coil region" evidence="5">
    <location>
        <begin position="1153"/>
        <end position="1180"/>
    </location>
</feature>
<feature type="region of interest" description="Disordered" evidence="6">
    <location>
        <begin position="427"/>
        <end position="450"/>
    </location>
</feature>
<feature type="compositionally biased region" description="Low complexity" evidence="6">
    <location>
        <begin position="298"/>
        <end position="318"/>
    </location>
</feature>
<dbReference type="AlphaFoldDB" id="A0A383V813"/>
<dbReference type="InterPro" id="IPR027040">
    <property type="entry name" value="PSMD4"/>
</dbReference>
<dbReference type="InterPro" id="IPR002035">
    <property type="entry name" value="VWF_A"/>
</dbReference>
<evidence type="ECO:0000313" key="8">
    <source>
        <dbReference type="EMBL" id="SZX60912.1"/>
    </source>
</evidence>
<sequence>MEATIVCIDNSEWTRSGDYAPTRFQAQADAVNLLAGAKTQANPENTVGVLIMAGKTPRVLVTPTPDLGKVLNCMTDINIDGEANIATSVQIAQLALKHRQNKNQRQRIVIFAGSPVREDKDMLVKIAKKLKKNNVAVDVVSFGHEADNEEKLAAFHSAVNSNDNSHLVSVPPGPVLSDVLIGSPIFQGEGGGAFGAGAGGGGGGGGGGGFEFGVDPSLDPELALALRVSLEEERARQAAAQAAGGGEGGAPAAAGEGGAGGAPAAAAAAGGAGAGDMELDEDALLQQALAMSMQVDEPAAAAGPTPAAPSKPAAPSRDAAMLDGELDDDLQKALALSMQEVVEPAAAAPDASAAIAGLPGVDPNDPSVQAALRNVQGDKEEGKKEGDGKQLQGTAWLSTMQQPCAAGSPARSYSRQGAGLLVSPQAHITKQQRRLSARQPSASQEVPAKKQQQQQQICTVDEALQLFAQRGLDATPKLLHAVQAGATAAQRQQADGQNSSSSSSRWEWEACPYDLQVVPRAQLGASYCSVTATGIVQVPGGGEPCMHTPVGLWVRGSSMHRILRGLPAFKQLWQGHAIRRWHANVRQLKFQRSRQRLAQQLLLLKLPYLKLLMDCRAKMGAILDTGALQAVASGLYKLDALVEQQQEYQQSKLAPLLARTIATIVAEVEQMAARLQSSEQLLRRELQQYSKDPSAGAAQGLNPIKIRAERDAVAARHAAALRDLQRLPAFLRLLGLHVLQAYQDLLVGAVSGLKSHLEAPGNALVVDLVIAQGGVALSPSMEELLKGLSKGVIEHLVGVLKAAPRPLRHPSLAALLEDPVASSSIVSAGIAARARLSSCGGGASYASAAGCAAPLSPVNGTAAHRFSSASSSFMQQGSNLAAGAAAGGGGGLCIMVNGARVSVPGATHVPLPKWLAGHDDEEGSVEGGQLLLMMVGDQHLADLRRAMDQQVMRSYREASVVTDTLAELGVLLRFGHMWDAAAYKAKQHSVAQLRRDMLLLKEWQAQLQVVCDSQGVGLLQLQTSFLKTSYMAKLAAAHATLAMMLVSAARKECQAATAELQSLARDLAAQPSKLGDFISFRLRVREVQAGRDRVSGLRPAQVQDLYATATSWGGRLPHADQVALDDLQEALRCFGRALTAAVAFLDSRQAGMLALLDRQAKELLKRVQELLKQLEAAGMAQRLGIPAASGLDVTADKLAAWQQQQASLCKAAAGINQQESRLGVKLTYYADLNEAGRVLKEIEEAHAAKAACADDAGDRERTCC</sequence>
<dbReference type="PROSITE" id="PS50234">
    <property type="entry name" value="VWFA"/>
    <property type="match status" value="1"/>
</dbReference>
<dbReference type="EMBL" id="FNXT01000114">
    <property type="protein sequence ID" value="SZX60912.1"/>
    <property type="molecule type" value="Genomic_DNA"/>
</dbReference>
<keyword evidence="9" id="KW-1185">Reference proteome</keyword>
<dbReference type="GO" id="GO:0005829">
    <property type="term" value="C:cytosol"/>
    <property type="evidence" value="ECO:0007669"/>
    <property type="project" value="TreeGrafter"/>
</dbReference>
<dbReference type="GO" id="GO:0005634">
    <property type="term" value="C:nucleus"/>
    <property type="evidence" value="ECO:0007669"/>
    <property type="project" value="TreeGrafter"/>
</dbReference>
<evidence type="ECO:0000256" key="4">
    <source>
        <dbReference type="ARBA" id="ARBA00071116"/>
    </source>
</evidence>
<evidence type="ECO:0000256" key="2">
    <source>
        <dbReference type="ARBA" id="ARBA00022942"/>
    </source>
</evidence>
<dbReference type="Gene3D" id="3.40.50.410">
    <property type="entry name" value="von Willebrand factor, type A domain"/>
    <property type="match status" value="1"/>
</dbReference>
<dbReference type="GO" id="GO:0043161">
    <property type="term" value="P:proteasome-mediated ubiquitin-dependent protein catabolic process"/>
    <property type="evidence" value="ECO:0007669"/>
    <property type="project" value="TreeGrafter"/>
</dbReference>
<feature type="domain" description="VWFA" evidence="7">
    <location>
        <begin position="3"/>
        <end position="185"/>
    </location>
</feature>
<accession>A0A383V813</accession>
<dbReference type="Gene3D" id="1.10.287.3990">
    <property type="match status" value="1"/>
</dbReference>
<feature type="region of interest" description="Disordered" evidence="6">
    <location>
        <begin position="237"/>
        <end position="269"/>
    </location>
</feature>
<gene>
    <name evidence="8" type="ORF">BQ4739_LOCUS1453</name>
</gene>
<dbReference type="InterPro" id="IPR036465">
    <property type="entry name" value="vWFA_dom_sf"/>
</dbReference>
<comment type="similarity">
    <text evidence="1">Belongs to the proteasome subunit S5A family.</text>
</comment>
<evidence type="ECO:0000313" key="9">
    <source>
        <dbReference type="Proteomes" id="UP000256970"/>
    </source>
</evidence>